<evidence type="ECO:0000313" key="2">
    <source>
        <dbReference type="Proteomes" id="UP000501205"/>
    </source>
</evidence>
<dbReference type="PANTHER" id="PTHR34822:SF1">
    <property type="entry name" value="GRPB FAMILY PROTEIN"/>
    <property type="match status" value="1"/>
</dbReference>
<keyword evidence="2" id="KW-1185">Reference proteome</keyword>
<dbReference type="SUPFAM" id="SSF81301">
    <property type="entry name" value="Nucleotidyltransferase"/>
    <property type="match status" value="1"/>
</dbReference>
<dbReference type="InterPro" id="IPR007344">
    <property type="entry name" value="GrpB/CoaE"/>
</dbReference>
<organism evidence="1 2">
    <name type="scientific">Gemella haemolysans</name>
    <dbReference type="NCBI Taxonomy" id="1379"/>
    <lineage>
        <taxon>Bacteria</taxon>
        <taxon>Bacillati</taxon>
        <taxon>Bacillota</taxon>
        <taxon>Bacilli</taxon>
        <taxon>Bacillales</taxon>
        <taxon>Gemellaceae</taxon>
        <taxon>Gemella</taxon>
    </lineage>
</organism>
<dbReference type="Pfam" id="PF04229">
    <property type="entry name" value="GrpB"/>
    <property type="match status" value="1"/>
</dbReference>
<dbReference type="Gene3D" id="3.30.460.10">
    <property type="entry name" value="Beta Polymerase, domain 2"/>
    <property type="match status" value="1"/>
</dbReference>
<proteinExistence type="predicted"/>
<name>A0ABX6KKY0_9BACL</name>
<dbReference type="EMBL" id="CP050965">
    <property type="protein sequence ID" value="QIX89049.1"/>
    <property type="molecule type" value="Genomic_DNA"/>
</dbReference>
<dbReference type="Proteomes" id="UP000501205">
    <property type="component" value="Chromosome"/>
</dbReference>
<protein>
    <submittedName>
        <fullName evidence="1">GrpB family protein</fullName>
    </submittedName>
</protein>
<reference evidence="1 2" key="1">
    <citation type="submission" date="2019-11" db="EMBL/GenBank/DDBJ databases">
        <title>FDA dAtabase for Regulatory Grade micrObial Sequences (FDA-ARGOS): Supporting development and validation of Infectious Disease Dx tests.</title>
        <authorList>
            <person name="Damon A."/>
            <person name="Tallon L."/>
            <person name="Sadzewicz L."/>
            <person name="Vavikolanu K."/>
            <person name="Mehta A."/>
            <person name="Aluvathingal J."/>
            <person name="Nadendla S."/>
            <person name="Myers T."/>
            <person name="Yan Y."/>
            <person name="Sichtig H."/>
        </authorList>
    </citation>
    <scope>NUCLEOTIDE SEQUENCE [LARGE SCALE GENOMIC DNA]</scope>
    <source>
        <strain evidence="1 2">FDAARGOS_740</strain>
    </source>
</reference>
<gene>
    <name evidence="1" type="ORF">FOC48_03760</name>
</gene>
<evidence type="ECO:0000313" key="1">
    <source>
        <dbReference type="EMBL" id="QIX89049.1"/>
    </source>
</evidence>
<dbReference type="InterPro" id="IPR043519">
    <property type="entry name" value="NT_sf"/>
</dbReference>
<dbReference type="PANTHER" id="PTHR34822">
    <property type="entry name" value="GRPB DOMAIN PROTEIN (AFU_ORTHOLOGUE AFUA_1G01530)"/>
    <property type="match status" value="1"/>
</dbReference>
<sequence length="180" mass="21590">MLDNILKDECFKKRYPITLVCHNNKWIEWYNEMEVKLSKLLNDIPINIYHIGSSVIPNIESKNIIDILIETIDDRNFDKIVQILSKEWELRWNEDDRAFLVKGYGEKGFLDKVFHLHIRKKGDITEVEFKNILLEHPVVAKKYEALKLKLEKEYKYDREGYTEGKTEFIDNIIKEYSLHK</sequence>
<accession>A0ABX6KKY0</accession>